<sequence>MKEKILRRVFLGFIQIHILYHAKKDPIYGSWMIEELKNHGYKASPGLIYPMLSKMEKEGLLFRSNKNINGRIRKFYSITELGEEVLKEAYVKAESLFGEIHE</sequence>
<dbReference type="Pfam" id="PF03551">
    <property type="entry name" value="PadR"/>
    <property type="match status" value="1"/>
</dbReference>
<evidence type="ECO:0000313" key="3">
    <source>
        <dbReference type="Proteomes" id="UP001501510"/>
    </source>
</evidence>
<dbReference type="Gene3D" id="1.10.10.10">
    <property type="entry name" value="Winged helix-like DNA-binding domain superfamily/Winged helix DNA-binding domain"/>
    <property type="match status" value="1"/>
</dbReference>
<keyword evidence="3" id="KW-1185">Reference proteome</keyword>
<accession>A0ABN1JG71</accession>
<feature type="domain" description="Transcription regulator PadR N-terminal" evidence="1">
    <location>
        <begin position="18"/>
        <end position="88"/>
    </location>
</feature>
<dbReference type="InterPro" id="IPR036388">
    <property type="entry name" value="WH-like_DNA-bd_sf"/>
</dbReference>
<name>A0ABN1JG71_9CLOT</name>
<dbReference type="RefSeq" id="WP_343760775.1">
    <property type="nucleotide sequence ID" value="NZ_BAAACG010000008.1"/>
</dbReference>
<dbReference type="PANTHER" id="PTHR33169">
    <property type="entry name" value="PADR-FAMILY TRANSCRIPTIONAL REGULATOR"/>
    <property type="match status" value="1"/>
</dbReference>
<dbReference type="InterPro" id="IPR036390">
    <property type="entry name" value="WH_DNA-bd_sf"/>
</dbReference>
<dbReference type="EMBL" id="BAAACG010000008">
    <property type="protein sequence ID" value="GAA0738991.1"/>
    <property type="molecule type" value="Genomic_DNA"/>
</dbReference>
<dbReference type="PANTHER" id="PTHR33169:SF14">
    <property type="entry name" value="TRANSCRIPTIONAL REGULATOR RV3488"/>
    <property type="match status" value="1"/>
</dbReference>
<evidence type="ECO:0000313" key="2">
    <source>
        <dbReference type="EMBL" id="GAA0738991.1"/>
    </source>
</evidence>
<reference evidence="2 3" key="1">
    <citation type="journal article" date="2019" name="Int. J. Syst. Evol. Microbiol.">
        <title>The Global Catalogue of Microorganisms (GCM) 10K type strain sequencing project: providing services to taxonomists for standard genome sequencing and annotation.</title>
        <authorList>
            <consortium name="The Broad Institute Genomics Platform"/>
            <consortium name="The Broad Institute Genome Sequencing Center for Infectious Disease"/>
            <person name="Wu L."/>
            <person name="Ma J."/>
        </authorList>
    </citation>
    <scope>NUCLEOTIDE SEQUENCE [LARGE SCALE GENOMIC DNA]</scope>
    <source>
        <strain evidence="2 3">JCM 1407</strain>
    </source>
</reference>
<gene>
    <name evidence="2" type="ORF">GCM10008906_17180</name>
</gene>
<protein>
    <submittedName>
        <fullName evidence="2">PadR family transcriptional regulator</fullName>
    </submittedName>
</protein>
<dbReference type="Proteomes" id="UP001501510">
    <property type="component" value="Unassembled WGS sequence"/>
</dbReference>
<dbReference type="InterPro" id="IPR005149">
    <property type="entry name" value="Tscrpt_reg_PadR_N"/>
</dbReference>
<comment type="caution">
    <text evidence="2">The sequence shown here is derived from an EMBL/GenBank/DDBJ whole genome shotgun (WGS) entry which is preliminary data.</text>
</comment>
<evidence type="ECO:0000259" key="1">
    <source>
        <dbReference type="Pfam" id="PF03551"/>
    </source>
</evidence>
<dbReference type="InterPro" id="IPR052509">
    <property type="entry name" value="Metal_resp_DNA-bind_regulator"/>
</dbReference>
<dbReference type="SUPFAM" id="SSF46785">
    <property type="entry name" value="Winged helix' DNA-binding domain"/>
    <property type="match status" value="1"/>
</dbReference>
<organism evidence="2 3">
    <name type="scientific">Clostridium oceanicum</name>
    <dbReference type="NCBI Taxonomy" id="1543"/>
    <lineage>
        <taxon>Bacteria</taxon>
        <taxon>Bacillati</taxon>
        <taxon>Bacillota</taxon>
        <taxon>Clostridia</taxon>
        <taxon>Eubacteriales</taxon>
        <taxon>Clostridiaceae</taxon>
        <taxon>Clostridium</taxon>
    </lineage>
</organism>
<proteinExistence type="predicted"/>